<evidence type="ECO:0000313" key="8">
    <source>
        <dbReference type="Proteomes" id="UP000837857"/>
    </source>
</evidence>
<organism evidence="7 8">
    <name type="scientific">Iphiclides podalirius</name>
    <name type="common">scarce swallowtail</name>
    <dbReference type="NCBI Taxonomy" id="110791"/>
    <lineage>
        <taxon>Eukaryota</taxon>
        <taxon>Metazoa</taxon>
        <taxon>Ecdysozoa</taxon>
        <taxon>Arthropoda</taxon>
        <taxon>Hexapoda</taxon>
        <taxon>Insecta</taxon>
        <taxon>Pterygota</taxon>
        <taxon>Neoptera</taxon>
        <taxon>Endopterygota</taxon>
        <taxon>Lepidoptera</taxon>
        <taxon>Glossata</taxon>
        <taxon>Ditrysia</taxon>
        <taxon>Papilionoidea</taxon>
        <taxon>Papilionidae</taxon>
        <taxon>Papilioninae</taxon>
        <taxon>Iphiclides</taxon>
    </lineage>
</organism>
<name>A0ABN8I7P7_9NEOP</name>
<keyword evidence="8" id="KW-1185">Reference proteome</keyword>
<dbReference type="InterPro" id="IPR013818">
    <property type="entry name" value="Lipase"/>
</dbReference>
<dbReference type="EMBL" id="OW152814">
    <property type="protein sequence ID" value="CAH2050164.1"/>
    <property type="molecule type" value="Genomic_DNA"/>
</dbReference>
<dbReference type="InterPro" id="IPR029058">
    <property type="entry name" value="AB_hydrolase_fold"/>
</dbReference>
<dbReference type="PANTHER" id="PTHR11610:SF173">
    <property type="entry name" value="LIPASE DOMAIN-CONTAINING PROTEIN-RELATED"/>
    <property type="match status" value="1"/>
</dbReference>
<evidence type="ECO:0000256" key="1">
    <source>
        <dbReference type="ARBA" id="ARBA00004613"/>
    </source>
</evidence>
<dbReference type="InterPro" id="IPR000734">
    <property type="entry name" value="TAG_lipase"/>
</dbReference>
<proteinExistence type="inferred from homology"/>
<feature type="chain" id="PRO_5045275514" description="Lipase domain-containing protein" evidence="5">
    <location>
        <begin position="25"/>
        <end position="495"/>
    </location>
</feature>
<evidence type="ECO:0000256" key="5">
    <source>
        <dbReference type="SAM" id="SignalP"/>
    </source>
</evidence>
<evidence type="ECO:0000256" key="4">
    <source>
        <dbReference type="RuleBase" id="RU004262"/>
    </source>
</evidence>
<feature type="non-terminal residue" evidence="7">
    <location>
        <position position="1"/>
    </location>
</feature>
<feature type="domain" description="Lipase" evidence="6">
    <location>
        <begin position="229"/>
        <end position="462"/>
    </location>
</feature>
<accession>A0ABN8I7P7</accession>
<evidence type="ECO:0000259" key="6">
    <source>
        <dbReference type="Pfam" id="PF00151"/>
    </source>
</evidence>
<dbReference type="PANTHER" id="PTHR11610">
    <property type="entry name" value="LIPASE"/>
    <property type="match status" value="1"/>
</dbReference>
<dbReference type="PRINTS" id="PR00821">
    <property type="entry name" value="TAGLIPASE"/>
</dbReference>
<dbReference type="Gene3D" id="3.40.50.1820">
    <property type="entry name" value="alpha/beta hydrolase"/>
    <property type="match status" value="2"/>
</dbReference>
<comment type="similarity">
    <text evidence="2 4">Belongs to the AB hydrolase superfamily. Lipase family.</text>
</comment>
<dbReference type="InterPro" id="IPR033906">
    <property type="entry name" value="Lipase_N"/>
</dbReference>
<keyword evidence="5" id="KW-0732">Signal</keyword>
<dbReference type="Pfam" id="PF00151">
    <property type="entry name" value="Lipase"/>
    <property type="match status" value="2"/>
</dbReference>
<dbReference type="CDD" id="cd00707">
    <property type="entry name" value="Pancreat_lipase_like"/>
    <property type="match status" value="1"/>
</dbReference>
<dbReference type="SUPFAM" id="SSF53474">
    <property type="entry name" value="alpha/beta-Hydrolases"/>
    <property type="match status" value="2"/>
</dbReference>
<evidence type="ECO:0000313" key="7">
    <source>
        <dbReference type="EMBL" id="CAH2050164.1"/>
    </source>
</evidence>
<reference evidence="7" key="1">
    <citation type="submission" date="2022-03" db="EMBL/GenBank/DDBJ databases">
        <authorList>
            <person name="Martin H S."/>
        </authorList>
    </citation>
    <scope>NUCLEOTIDE SEQUENCE</scope>
</reference>
<gene>
    <name evidence="7" type="ORF">IPOD504_LOCUS7280</name>
</gene>
<protein>
    <recommendedName>
        <fullName evidence="6">Lipase domain-containing protein</fullName>
    </recommendedName>
</protein>
<feature type="signal peptide" evidence="5">
    <location>
        <begin position="1"/>
        <end position="24"/>
    </location>
</feature>
<sequence length="495" mass="55010">MKKQPLKLIVHPLITSAFLAVQDANVIVVDWNRLANSNYNTAAAGVPKVLGQHLGNFLVWLINTAGGNWNNVHLVGFSLGVHVVDRNLKFVNRGVKYETTLFIFCSHGRATELIAASVRYNRFVGRQCPNISEAELSTCGGAAFNMDTQSLTSEESRSVCVNNMNLIILTSITLTVVSANNIKQFESRYFKNEGYYPSGDEERMQLIFDLLQPEDEFFVRDYTINPNDVYLLFTRNNPYTAQNLVMGDNSSVSNSNFDGTAVTVFLVHGWNGHGRNSMNLLLTKAFLEDGDVNVIVVDWSDLATKSYITAKAGVPKVGRDLGIFVNWLVSSETSYDKIHLVGFSLGAHIVGNAGRTTAARIQRITALDPGGPLWKKDKNRLMPTDARYVEVIHTNTALYGLEDPCGDADFYPNGGYRMPGCILNYCSHRRSYEYLAATLKSTPLMANECNSLQDAFDDNCYGLMYPMGNSDLAKSRSGIFRLNTNDRISENLSYI</sequence>
<evidence type="ECO:0000256" key="3">
    <source>
        <dbReference type="ARBA" id="ARBA00022525"/>
    </source>
</evidence>
<comment type="subcellular location">
    <subcellularLocation>
        <location evidence="1">Secreted</location>
    </subcellularLocation>
</comment>
<feature type="domain" description="Lipase" evidence="6">
    <location>
        <begin position="16"/>
        <end position="84"/>
    </location>
</feature>
<dbReference type="Proteomes" id="UP000837857">
    <property type="component" value="Chromosome 2"/>
</dbReference>
<keyword evidence="3" id="KW-0964">Secreted</keyword>
<evidence type="ECO:0000256" key="2">
    <source>
        <dbReference type="ARBA" id="ARBA00010701"/>
    </source>
</evidence>